<feature type="transmembrane region" description="Helical" evidence="1">
    <location>
        <begin position="374"/>
        <end position="391"/>
    </location>
</feature>
<evidence type="ECO:0000313" key="2">
    <source>
        <dbReference type="EMBL" id="KRL01035.1"/>
    </source>
</evidence>
<feature type="transmembrane region" description="Helical" evidence="1">
    <location>
        <begin position="301"/>
        <end position="322"/>
    </location>
</feature>
<feature type="transmembrane region" description="Helical" evidence="1">
    <location>
        <begin position="85"/>
        <end position="105"/>
    </location>
</feature>
<dbReference type="AlphaFoldDB" id="A0A0R1MA26"/>
<feature type="transmembrane region" description="Helical" evidence="1">
    <location>
        <begin position="581"/>
        <end position="602"/>
    </location>
</feature>
<comment type="caution">
    <text evidence="2">The sequence shown here is derived from an EMBL/GenBank/DDBJ whole genome shotgun (WGS) entry which is preliminary data.</text>
</comment>
<dbReference type="PATRIC" id="fig|1293597.4.peg.1136"/>
<dbReference type="Proteomes" id="UP000051074">
    <property type="component" value="Unassembled WGS sequence"/>
</dbReference>
<feature type="transmembrane region" description="Helical" evidence="1">
    <location>
        <begin position="111"/>
        <end position="131"/>
    </location>
</feature>
<proteinExistence type="predicted"/>
<dbReference type="EMBL" id="AZDU01000031">
    <property type="protein sequence ID" value="KRL01035.1"/>
    <property type="molecule type" value="Genomic_DNA"/>
</dbReference>
<reference evidence="2 3" key="1">
    <citation type="journal article" date="2015" name="Genome Announc.">
        <title>Expanding the biotechnology potential of lactobacilli through comparative genomics of 213 strains and associated genera.</title>
        <authorList>
            <person name="Sun Z."/>
            <person name="Harris H.M."/>
            <person name="McCann A."/>
            <person name="Guo C."/>
            <person name="Argimon S."/>
            <person name="Zhang W."/>
            <person name="Yang X."/>
            <person name="Jeffery I.B."/>
            <person name="Cooney J.C."/>
            <person name="Kagawa T.F."/>
            <person name="Liu W."/>
            <person name="Song Y."/>
            <person name="Salvetti E."/>
            <person name="Wrobel A."/>
            <person name="Rasinkangas P."/>
            <person name="Parkhill J."/>
            <person name="Rea M.C."/>
            <person name="O'Sullivan O."/>
            <person name="Ritari J."/>
            <person name="Douillard F.P."/>
            <person name="Paul Ross R."/>
            <person name="Yang R."/>
            <person name="Briner A.E."/>
            <person name="Felis G.E."/>
            <person name="de Vos W.M."/>
            <person name="Barrangou R."/>
            <person name="Klaenhammer T.R."/>
            <person name="Caufield P.W."/>
            <person name="Cui Y."/>
            <person name="Zhang H."/>
            <person name="O'Toole P.W."/>
        </authorList>
    </citation>
    <scope>NUCLEOTIDE SEQUENCE [LARGE SCALE GENOMIC DNA]</scope>
    <source>
        <strain evidence="2 3">DSM 19284</strain>
    </source>
</reference>
<sequence>MKRKQAELPEKWRPVCRWLYRLLPYAILLLLAAKISWTQMLTGNMLIGSDSLFHFNRIYEASQQLKHGNFSWFMSIYGYTQSGRVVNALYGPLFAYFLGAILLLVGKWYRFQVITSFLIYFFSGTGFYLAARKVKANRFLAAILAVVYITIGWVPRWQMGTNFSAISALLLPYAANVALTMVLDKKRPVHWLPLTFLMTFAAESHLLTGVAAVFMLLPAWLYALVANRADQQRKQLITDTAKAVGMTLLLSLNTLASLLYISHTNILVTAAKMRMSRNVLVMSRSTVRSGLVLLISSRTFISPYMLAILLVQIAAAFLLAIFRRGEMTKLNLTMTLYGTMWLLLSSSLLPWQAIEDRFPFLGQYFQFPARMLCLAYPLLLLGLAMTIQRLGEIGKQLGGRISLAGLGATLILLLAALANVRFLDNQLSYNSRIGYMSGALKDTAAAMGAGNERAVINKAKAATHLDDPGKFLATIKKTVGDYLPVKSKKITTRHAERLYVTAVIQKNHLVKKTVLPGGRLQMTWTSKQGGAMFLPVVTYAQSRLTVNGQAVKPVRLSKIQAPKVRQKRGKNVAVMDFVTPLWLNLLLTLSLLLDAIFPLACLRCELLKKRK</sequence>
<evidence type="ECO:0000256" key="1">
    <source>
        <dbReference type="SAM" id="Phobius"/>
    </source>
</evidence>
<feature type="transmembrane region" description="Helical" evidence="1">
    <location>
        <begin position="204"/>
        <end position="223"/>
    </location>
</feature>
<feature type="transmembrane region" description="Helical" evidence="1">
    <location>
        <begin position="18"/>
        <end position="37"/>
    </location>
</feature>
<organism evidence="2 3">
    <name type="scientific">Lactobacillus equicursoris DSM 19284 = JCM 14600 = CIP 110162</name>
    <dbReference type="NCBI Taxonomy" id="1293597"/>
    <lineage>
        <taxon>Bacteria</taxon>
        <taxon>Bacillati</taxon>
        <taxon>Bacillota</taxon>
        <taxon>Bacilli</taxon>
        <taxon>Lactobacillales</taxon>
        <taxon>Lactobacillaceae</taxon>
        <taxon>Lactobacillus</taxon>
    </lineage>
</organism>
<feature type="transmembrane region" description="Helical" evidence="1">
    <location>
        <begin position="403"/>
        <end position="422"/>
    </location>
</feature>
<keyword evidence="3" id="KW-1185">Reference proteome</keyword>
<keyword evidence="1" id="KW-1133">Transmembrane helix</keyword>
<gene>
    <name evidence="2" type="ORF">FC20_GL001062</name>
</gene>
<dbReference type="STRING" id="1293597.FC20_GL001062"/>
<dbReference type="RefSeq" id="WP_056945348.1">
    <property type="nucleotide sequence ID" value="NZ_AZDU01000031.1"/>
</dbReference>
<feature type="transmembrane region" description="Helical" evidence="1">
    <location>
        <begin position="334"/>
        <end position="354"/>
    </location>
</feature>
<evidence type="ECO:0000313" key="3">
    <source>
        <dbReference type="Proteomes" id="UP000051074"/>
    </source>
</evidence>
<keyword evidence="1" id="KW-0812">Transmembrane</keyword>
<name>A0A0R1MA26_9LACO</name>
<accession>A0A0R1MA26</accession>
<feature type="transmembrane region" description="Helical" evidence="1">
    <location>
        <begin position="243"/>
        <end position="263"/>
    </location>
</feature>
<feature type="transmembrane region" description="Helical" evidence="1">
    <location>
        <begin position="138"/>
        <end position="157"/>
    </location>
</feature>
<keyword evidence="1" id="KW-0472">Membrane</keyword>
<feature type="transmembrane region" description="Helical" evidence="1">
    <location>
        <begin position="163"/>
        <end position="183"/>
    </location>
</feature>
<protein>
    <submittedName>
        <fullName evidence="2">Membrane protein</fullName>
    </submittedName>
</protein>